<gene>
    <name evidence="2" type="ORF">PV11_05853</name>
</gene>
<protein>
    <recommendedName>
        <fullName evidence="4">Pentatricopeptide repeat protein</fullName>
    </recommendedName>
</protein>
<dbReference type="STRING" id="1016849.A0A0D1YR40"/>
<dbReference type="AlphaFoldDB" id="A0A0D1YR40"/>
<proteinExistence type="predicted"/>
<dbReference type="Gene3D" id="1.25.40.10">
    <property type="entry name" value="Tetratricopeptide repeat domain"/>
    <property type="match status" value="1"/>
</dbReference>
<evidence type="ECO:0008006" key="4">
    <source>
        <dbReference type="Google" id="ProtNLM"/>
    </source>
</evidence>
<dbReference type="HOGENOM" id="CLU_028611_0_0_1"/>
<feature type="region of interest" description="Disordered" evidence="1">
    <location>
        <begin position="22"/>
        <end position="127"/>
    </location>
</feature>
<feature type="compositionally biased region" description="Basic and acidic residues" evidence="1">
    <location>
        <begin position="32"/>
        <end position="44"/>
    </location>
</feature>
<dbReference type="OrthoDB" id="747253at2759"/>
<reference evidence="2 3" key="1">
    <citation type="submission" date="2015-01" db="EMBL/GenBank/DDBJ databases">
        <title>The Genome Sequence of Exophiala sideris CBS121828.</title>
        <authorList>
            <consortium name="The Broad Institute Genomics Platform"/>
            <person name="Cuomo C."/>
            <person name="de Hoog S."/>
            <person name="Gorbushina A."/>
            <person name="Stielow B."/>
            <person name="Teixiera M."/>
            <person name="Abouelleil A."/>
            <person name="Chapman S.B."/>
            <person name="Priest M."/>
            <person name="Young S.K."/>
            <person name="Wortman J."/>
            <person name="Nusbaum C."/>
            <person name="Birren B."/>
        </authorList>
    </citation>
    <scope>NUCLEOTIDE SEQUENCE [LARGE SCALE GENOMIC DNA]</scope>
    <source>
        <strain evidence="2 3">CBS 121828</strain>
    </source>
</reference>
<evidence type="ECO:0000256" key="1">
    <source>
        <dbReference type="SAM" id="MobiDB-lite"/>
    </source>
</evidence>
<dbReference type="PANTHER" id="PTHR47939">
    <property type="entry name" value="MEMBRANE-ASSOCIATED SALT-INDUCIBLE PROTEIN-LIKE"/>
    <property type="match status" value="1"/>
</dbReference>
<sequence length="545" mass="61147">MHRVFLRDGLKQSFCGWTTQSLSTTRSYRTRPPPERGHDREAQSNHKPISSHAASEAPEGAVHRTPPLDGTQRAPRNGIHVPSSADNASAEPGHASRIVPPSTQRVGSEPSLKGIGNQHARKGAKYRRHIPRPKRFPPLLEEIKKHGLKENAGRPTNSLDRSVVSTPTLQEELRWLAQTSPHPKAIRNTLEVLIRDRKEKPDSEYYRVLILGNCFPELGSVDNVNTILQQMEREGIPIDTGVCHAVLEVLTVHPDTYLRTAILQRLAQQWVSKDEPELQELNVVALVREGQLELATIELDKMQQKGVLISNWVWVIYIHAVCDSHDFNTLLQLLYKLYDSDFPYPRPTLLHILIKAGKHGDLALTKWIWYTYVENMHIIPDEETCMDALRLAVTNSDIDLAESVAVVLESVAGNTSTTPPSLDDGPPLTRHEIYGLTFDSPTLPGHPRPANPKDEPDMSSSDARAIVFSTPPSLPNPRSPAPARELPAEAVDLLRKVRADPRASPDRRRKNTAVLYKLFREESGLLGARFDPLLALKQGWDWRKK</sequence>
<evidence type="ECO:0000313" key="3">
    <source>
        <dbReference type="Proteomes" id="UP000053599"/>
    </source>
</evidence>
<dbReference type="EMBL" id="KN846952">
    <property type="protein sequence ID" value="KIV83864.1"/>
    <property type="molecule type" value="Genomic_DNA"/>
</dbReference>
<feature type="region of interest" description="Disordered" evidence="1">
    <location>
        <begin position="436"/>
        <end position="460"/>
    </location>
</feature>
<dbReference type="InterPro" id="IPR050667">
    <property type="entry name" value="PPR-containing_protein"/>
</dbReference>
<dbReference type="Proteomes" id="UP000053599">
    <property type="component" value="Unassembled WGS sequence"/>
</dbReference>
<organism evidence="2 3">
    <name type="scientific">Exophiala sideris</name>
    <dbReference type="NCBI Taxonomy" id="1016849"/>
    <lineage>
        <taxon>Eukaryota</taxon>
        <taxon>Fungi</taxon>
        <taxon>Dikarya</taxon>
        <taxon>Ascomycota</taxon>
        <taxon>Pezizomycotina</taxon>
        <taxon>Eurotiomycetes</taxon>
        <taxon>Chaetothyriomycetidae</taxon>
        <taxon>Chaetothyriales</taxon>
        <taxon>Herpotrichiellaceae</taxon>
        <taxon>Exophiala</taxon>
    </lineage>
</organism>
<name>A0A0D1YR40_9EURO</name>
<dbReference type="InterPro" id="IPR011990">
    <property type="entry name" value="TPR-like_helical_dom_sf"/>
</dbReference>
<accession>A0A0D1YR40</accession>
<evidence type="ECO:0000313" key="2">
    <source>
        <dbReference type="EMBL" id="KIV83864.1"/>
    </source>
</evidence>
<dbReference type="PANTHER" id="PTHR47939:SF5">
    <property type="entry name" value="PENTACOTRIPEPTIDE-REPEAT REGION OF PRORP DOMAIN-CONTAINING PROTEIN"/>
    <property type="match status" value="1"/>
</dbReference>